<name>A0A916RT51_9HYPH</name>
<evidence type="ECO:0000313" key="1">
    <source>
        <dbReference type="EMBL" id="GGA66040.1"/>
    </source>
</evidence>
<reference evidence="1" key="2">
    <citation type="submission" date="2020-09" db="EMBL/GenBank/DDBJ databases">
        <authorList>
            <person name="Sun Q."/>
            <person name="Zhou Y."/>
        </authorList>
    </citation>
    <scope>NUCLEOTIDE SEQUENCE</scope>
    <source>
        <strain evidence="1">CGMCC 1.15320</strain>
    </source>
</reference>
<dbReference type="Proteomes" id="UP000636264">
    <property type="component" value="Unassembled WGS sequence"/>
</dbReference>
<accession>A0A916RT51</accession>
<dbReference type="RefSeq" id="WP_188720911.1">
    <property type="nucleotide sequence ID" value="NZ_BMIF01000005.1"/>
</dbReference>
<dbReference type="AlphaFoldDB" id="A0A916RT51"/>
<organism evidence="1 2">
    <name type="scientific">Nitratireductor aestuarii</name>
    <dbReference type="NCBI Taxonomy" id="1735103"/>
    <lineage>
        <taxon>Bacteria</taxon>
        <taxon>Pseudomonadati</taxon>
        <taxon>Pseudomonadota</taxon>
        <taxon>Alphaproteobacteria</taxon>
        <taxon>Hyphomicrobiales</taxon>
        <taxon>Phyllobacteriaceae</taxon>
        <taxon>Nitratireductor</taxon>
    </lineage>
</organism>
<comment type="caution">
    <text evidence="1">The sequence shown here is derived from an EMBL/GenBank/DDBJ whole genome shotgun (WGS) entry which is preliminary data.</text>
</comment>
<evidence type="ECO:0000313" key="2">
    <source>
        <dbReference type="Proteomes" id="UP000636264"/>
    </source>
</evidence>
<keyword evidence="2" id="KW-1185">Reference proteome</keyword>
<proteinExistence type="predicted"/>
<sequence>MTGQTRRRINGRLIAWLLVPAGLLLFVGANAHLVYVAVQSQPGCVAHVKAPGEGGTYSAAKSAC</sequence>
<gene>
    <name evidence="1" type="ORF">GCM10011385_19960</name>
</gene>
<dbReference type="EMBL" id="BMIF01000005">
    <property type="protein sequence ID" value="GGA66040.1"/>
    <property type="molecule type" value="Genomic_DNA"/>
</dbReference>
<reference evidence="1" key="1">
    <citation type="journal article" date="2014" name="Int. J. Syst. Evol. Microbiol.">
        <title>Complete genome sequence of Corynebacterium casei LMG S-19264T (=DSM 44701T), isolated from a smear-ripened cheese.</title>
        <authorList>
            <consortium name="US DOE Joint Genome Institute (JGI-PGF)"/>
            <person name="Walter F."/>
            <person name="Albersmeier A."/>
            <person name="Kalinowski J."/>
            <person name="Ruckert C."/>
        </authorList>
    </citation>
    <scope>NUCLEOTIDE SEQUENCE</scope>
    <source>
        <strain evidence="1">CGMCC 1.15320</strain>
    </source>
</reference>
<protein>
    <submittedName>
        <fullName evidence="1">Uncharacterized protein</fullName>
    </submittedName>
</protein>